<comment type="caution">
    <text evidence="5">The sequence shown here is derived from an EMBL/GenBank/DDBJ whole genome shotgun (WGS) entry which is preliminary data.</text>
</comment>
<evidence type="ECO:0000256" key="1">
    <source>
        <dbReference type="ARBA" id="ARBA00022679"/>
    </source>
</evidence>
<evidence type="ECO:0000313" key="5">
    <source>
        <dbReference type="EMBL" id="MDF8266136.1"/>
    </source>
</evidence>
<accession>A0ABT6CBK1</accession>
<reference evidence="5 6" key="1">
    <citation type="submission" date="2023-03" db="EMBL/GenBank/DDBJ databases">
        <title>YIM 133296 draft genome.</title>
        <authorList>
            <person name="Xiong L."/>
        </authorList>
    </citation>
    <scope>NUCLEOTIDE SEQUENCE [LARGE SCALE GENOMIC DNA]</scope>
    <source>
        <strain evidence="5 6">YIM 133296</strain>
    </source>
</reference>
<evidence type="ECO:0000256" key="3">
    <source>
        <dbReference type="SAM" id="Phobius"/>
    </source>
</evidence>
<dbReference type="PANTHER" id="PTHR10434:SF11">
    <property type="entry name" value="1-ACYL-SN-GLYCEROL-3-PHOSPHATE ACYLTRANSFERASE"/>
    <property type="match status" value="1"/>
</dbReference>
<gene>
    <name evidence="5" type="ORF">P4R38_17945</name>
</gene>
<organism evidence="5 6">
    <name type="scientific">Luteipulveratus flavus</name>
    <dbReference type="NCBI Taxonomy" id="3031728"/>
    <lineage>
        <taxon>Bacteria</taxon>
        <taxon>Bacillati</taxon>
        <taxon>Actinomycetota</taxon>
        <taxon>Actinomycetes</taxon>
        <taxon>Micrococcales</taxon>
        <taxon>Dermacoccaceae</taxon>
        <taxon>Luteipulveratus</taxon>
    </lineage>
</organism>
<evidence type="ECO:0000256" key="2">
    <source>
        <dbReference type="ARBA" id="ARBA00023315"/>
    </source>
</evidence>
<dbReference type="CDD" id="cd07989">
    <property type="entry name" value="LPLAT_AGPAT-like"/>
    <property type="match status" value="1"/>
</dbReference>
<evidence type="ECO:0000259" key="4">
    <source>
        <dbReference type="SMART" id="SM00563"/>
    </source>
</evidence>
<proteinExistence type="predicted"/>
<dbReference type="EMBL" id="JAROAV010000050">
    <property type="protein sequence ID" value="MDF8266136.1"/>
    <property type="molecule type" value="Genomic_DNA"/>
</dbReference>
<dbReference type="PANTHER" id="PTHR10434">
    <property type="entry name" value="1-ACYL-SN-GLYCEROL-3-PHOSPHATE ACYLTRANSFERASE"/>
    <property type="match status" value="1"/>
</dbReference>
<dbReference type="Proteomes" id="UP001528912">
    <property type="component" value="Unassembled WGS sequence"/>
</dbReference>
<keyword evidence="3" id="KW-0812">Transmembrane</keyword>
<evidence type="ECO:0000313" key="6">
    <source>
        <dbReference type="Proteomes" id="UP001528912"/>
    </source>
</evidence>
<dbReference type="SUPFAM" id="SSF69593">
    <property type="entry name" value="Glycerol-3-phosphate (1)-acyltransferase"/>
    <property type="match status" value="1"/>
</dbReference>
<feature type="transmembrane region" description="Helical" evidence="3">
    <location>
        <begin position="252"/>
        <end position="276"/>
    </location>
</feature>
<dbReference type="RefSeq" id="WP_277193363.1">
    <property type="nucleotide sequence ID" value="NZ_JAROAV010000050.1"/>
</dbReference>
<dbReference type="Pfam" id="PF01553">
    <property type="entry name" value="Acyltransferase"/>
    <property type="match status" value="1"/>
</dbReference>
<keyword evidence="6" id="KW-1185">Reference proteome</keyword>
<feature type="transmembrane region" description="Helical" evidence="3">
    <location>
        <begin position="360"/>
        <end position="383"/>
    </location>
</feature>
<dbReference type="InterPro" id="IPR002123">
    <property type="entry name" value="Plipid/glycerol_acylTrfase"/>
</dbReference>
<dbReference type="GO" id="GO:0016746">
    <property type="term" value="F:acyltransferase activity"/>
    <property type="evidence" value="ECO:0007669"/>
    <property type="project" value="UniProtKB-KW"/>
</dbReference>
<name>A0ABT6CBK1_9MICO</name>
<protein>
    <submittedName>
        <fullName evidence="5">Lysophospholipid acyltransferase family protein</fullName>
    </submittedName>
</protein>
<dbReference type="SMART" id="SM00563">
    <property type="entry name" value="PlsC"/>
    <property type="match status" value="1"/>
</dbReference>
<keyword evidence="3" id="KW-1133">Transmembrane helix</keyword>
<keyword evidence="1" id="KW-0808">Transferase</keyword>
<sequence length="384" mass="39775">MIAAFLRRLLWRIAFVLTGGVRVTGRLPRGGCVVVANHSSHADTAALLAALDAGHRPRVAAAADYWFRGGFKASVCRSLAAGFAVRRGGGGSADLTAAAELLRTGHAVVIFPEGTRTRDGELGDFHSGAARLAAQAGVPVVPVGIQGTRALLPAHGRFHRSPVSVRIGAPLEATDVAATTEQARASVDALVSRPRERDSRLRQRVAVRTAGRRGVLVVGGLSFAEALSWPLLPETALAVALLAAPAAWRRLIPVAISGSMLGGLVALLLAAHGVVAPAPLTTDRMRATVVQQVADEGAAAVRHQPYDGIPYKVYAAEAGRAGVDPGPFLVESVASRGVRIAGVGMLLALAGWVLARRRQWYAAVLGAGTVCFGVGLGLVVASWS</sequence>
<keyword evidence="2 5" id="KW-0012">Acyltransferase</keyword>
<feature type="domain" description="Phospholipid/glycerol acyltransferase" evidence="4">
    <location>
        <begin position="32"/>
        <end position="148"/>
    </location>
</feature>
<keyword evidence="3" id="KW-0472">Membrane</keyword>
<feature type="transmembrane region" description="Helical" evidence="3">
    <location>
        <begin position="337"/>
        <end position="354"/>
    </location>
</feature>